<dbReference type="SUPFAM" id="SSF140931">
    <property type="entry name" value="Fic-like"/>
    <property type="match status" value="1"/>
</dbReference>
<dbReference type="InterPro" id="IPR036597">
    <property type="entry name" value="Fido-like_dom_sf"/>
</dbReference>
<feature type="domain" description="Fido" evidence="4">
    <location>
        <begin position="97"/>
        <end position="249"/>
    </location>
</feature>
<evidence type="ECO:0000256" key="3">
    <source>
        <dbReference type="PIRSR" id="PIRSR640198-3"/>
    </source>
</evidence>
<feature type="binding site" evidence="2">
    <location>
        <begin position="194"/>
        <end position="201"/>
    </location>
    <ligand>
        <name>ATP</name>
        <dbReference type="ChEBI" id="CHEBI:30616"/>
    </ligand>
</feature>
<keyword evidence="2" id="KW-0547">Nucleotide-binding</keyword>
<reference evidence="5 6" key="1">
    <citation type="submission" date="2019-05" db="EMBL/GenBank/DDBJ databases">
        <title>Panacibacter sp. strain 17mud1-8 Genome sequencing and assembly.</title>
        <authorList>
            <person name="Chhetri G."/>
        </authorList>
    </citation>
    <scope>NUCLEOTIDE SEQUENCE [LARGE SCALE GENOMIC DNA]</scope>
    <source>
        <strain evidence="5 6">17mud1-8</strain>
    </source>
</reference>
<keyword evidence="6" id="KW-1185">Reference proteome</keyword>
<evidence type="ECO:0000256" key="2">
    <source>
        <dbReference type="PIRSR" id="PIRSR640198-2"/>
    </source>
</evidence>
<protein>
    <submittedName>
        <fullName evidence="5">Fic family protein</fullName>
    </submittedName>
</protein>
<feature type="site" description="Important for autoinhibition of adenylyltransferase activity" evidence="3">
    <location>
        <position position="47"/>
    </location>
</feature>
<dbReference type="GO" id="GO:0005524">
    <property type="term" value="F:ATP binding"/>
    <property type="evidence" value="ECO:0007669"/>
    <property type="project" value="UniProtKB-KW"/>
</dbReference>
<evidence type="ECO:0000256" key="1">
    <source>
        <dbReference type="PIRSR" id="PIRSR640198-1"/>
    </source>
</evidence>
<dbReference type="Gene3D" id="1.10.3290.10">
    <property type="entry name" value="Fido-like domain"/>
    <property type="match status" value="1"/>
</dbReference>
<dbReference type="Proteomes" id="UP000305848">
    <property type="component" value="Unassembled WGS sequence"/>
</dbReference>
<dbReference type="PROSITE" id="PS51459">
    <property type="entry name" value="FIDO"/>
    <property type="match status" value="1"/>
</dbReference>
<dbReference type="Pfam" id="PF02661">
    <property type="entry name" value="Fic"/>
    <property type="match status" value="1"/>
</dbReference>
<dbReference type="OrthoDB" id="9814400at2"/>
<keyword evidence="2" id="KW-0067">ATP-binding</keyword>
<dbReference type="PANTHER" id="PTHR13504">
    <property type="entry name" value="FIDO DOMAIN-CONTAINING PROTEIN DDB_G0283145"/>
    <property type="match status" value="1"/>
</dbReference>
<dbReference type="PANTHER" id="PTHR13504:SF38">
    <property type="entry name" value="FIDO DOMAIN-CONTAINING PROTEIN"/>
    <property type="match status" value="1"/>
</dbReference>
<proteinExistence type="predicted"/>
<gene>
    <name evidence="5" type="ORF">FC093_17365</name>
</gene>
<name>A0A4U3KV56_9BACT</name>
<dbReference type="EMBL" id="SZQL01000015">
    <property type="protein sequence ID" value="TKK66351.1"/>
    <property type="molecule type" value="Genomic_DNA"/>
</dbReference>
<dbReference type="RefSeq" id="WP_137263083.1">
    <property type="nucleotide sequence ID" value="NZ_SZQL01000015.1"/>
</dbReference>
<comment type="caution">
    <text evidence="5">The sequence shown here is derived from an EMBL/GenBank/DDBJ whole genome shotgun (WGS) entry which is preliminary data.</text>
</comment>
<dbReference type="AlphaFoldDB" id="A0A4U3KV56"/>
<evidence type="ECO:0000313" key="5">
    <source>
        <dbReference type="EMBL" id="TKK66351.1"/>
    </source>
</evidence>
<organism evidence="5 6">
    <name type="scientific">Ilyomonas limi</name>
    <dbReference type="NCBI Taxonomy" id="2575867"/>
    <lineage>
        <taxon>Bacteria</taxon>
        <taxon>Pseudomonadati</taxon>
        <taxon>Bacteroidota</taxon>
        <taxon>Chitinophagia</taxon>
        <taxon>Chitinophagales</taxon>
        <taxon>Chitinophagaceae</taxon>
        <taxon>Ilyomonas</taxon>
    </lineage>
</organism>
<evidence type="ECO:0000313" key="6">
    <source>
        <dbReference type="Proteomes" id="UP000305848"/>
    </source>
</evidence>
<accession>A0A4U3KV56</accession>
<feature type="active site" evidence="1">
    <location>
        <position position="190"/>
    </location>
</feature>
<dbReference type="InterPro" id="IPR003812">
    <property type="entry name" value="Fido"/>
</dbReference>
<sequence>MIYPEKRQQVDELQQKINAYGELRATVKKKINYKFRLDWNYYSNSMEGNTLTMEETRSVMVGNLTVGGKPIKDVLEIKGHDEVISEILRIGKSEVRLSERRIRDIHKGIMYEENETEREKIGKWKTEPNYVINYKGERFDFAPPADVPELMHELLNRTNAAIDAIQQGKKDAPHPLDVALQFHLDYVLIHPFYDGNGRTARILTNLLLISFGYPPFWINTGERKIYNQYIADIQGYGGSPDLFYDFAAGLVLRSQQIILDAINGKSIEEDDDTDKQIELFKRSLSKKNESNKIRALEHIHSILTHSGVYLIERLIKTLSRFNDLFHKTETRFIFSNQEGKFYDIRKRMEGYMRAIDEQFPDSFVNWIEKKGNLDFISFGIEFYWEGYKLSTPPFNVGVYVYFRFDNYSYQILRDTTFNDTDNYFECSYEEQLAKEDINLIVSKVANDIINEIKEKHLEF</sequence>
<dbReference type="InterPro" id="IPR040198">
    <property type="entry name" value="Fido_containing"/>
</dbReference>
<evidence type="ECO:0000259" key="4">
    <source>
        <dbReference type="PROSITE" id="PS51459"/>
    </source>
</evidence>